<accession>A0A8T0HWR3</accession>
<comment type="caution">
    <text evidence="1">The sequence shown here is derived from an EMBL/GenBank/DDBJ whole genome shotgun (WGS) entry which is preliminary data.</text>
</comment>
<protein>
    <submittedName>
        <fullName evidence="1">Uncharacterized protein</fullName>
    </submittedName>
</protein>
<reference evidence="1" key="1">
    <citation type="submission" date="2020-06" db="EMBL/GenBank/DDBJ databases">
        <title>WGS assembly of Ceratodon purpureus strain R40.</title>
        <authorList>
            <person name="Carey S.B."/>
            <person name="Jenkins J."/>
            <person name="Shu S."/>
            <person name="Lovell J.T."/>
            <person name="Sreedasyam A."/>
            <person name="Maumus F."/>
            <person name="Tiley G.P."/>
            <person name="Fernandez-Pozo N."/>
            <person name="Barry K."/>
            <person name="Chen C."/>
            <person name="Wang M."/>
            <person name="Lipzen A."/>
            <person name="Daum C."/>
            <person name="Saski C.A."/>
            <person name="Payton A.C."/>
            <person name="Mcbreen J.C."/>
            <person name="Conrad R.E."/>
            <person name="Kollar L.M."/>
            <person name="Olsson S."/>
            <person name="Huttunen S."/>
            <person name="Landis J.B."/>
            <person name="Wickett N.J."/>
            <person name="Johnson M.G."/>
            <person name="Rensing S.A."/>
            <person name="Grimwood J."/>
            <person name="Schmutz J."/>
            <person name="Mcdaniel S.F."/>
        </authorList>
    </citation>
    <scope>NUCLEOTIDE SEQUENCE</scope>
    <source>
        <strain evidence="1">R40</strain>
    </source>
</reference>
<proteinExistence type="predicted"/>
<gene>
    <name evidence="1" type="ORF">KC19_VG328600</name>
</gene>
<sequence>MSSSGPNSSSKFFSTLSSKVFSLLSAVLLCSPTKPSVSTVISLFLFKVKALVIPPPRGLTATKSSFSSSSFFLVFSVASISALF</sequence>
<dbReference type="AlphaFoldDB" id="A0A8T0HWR3"/>
<evidence type="ECO:0000313" key="1">
    <source>
        <dbReference type="EMBL" id="KAG0575227.1"/>
    </source>
</evidence>
<name>A0A8T0HWR3_CERPU</name>
<organism evidence="1 2">
    <name type="scientific">Ceratodon purpureus</name>
    <name type="common">Fire moss</name>
    <name type="synonym">Dicranum purpureum</name>
    <dbReference type="NCBI Taxonomy" id="3225"/>
    <lineage>
        <taxon>Eukaryota</taxon>
        <taxon>Viridiplantae</taxon>
        <taxon>Streptophyta</taxon>
        <taxon>Embryophyta</taxon>
        <taxon>Bryophyta</taxon>
        <taxon>Bryophytina</taxon>
        <taxon>Bryopsida</taxon>
        <taxon>Dicranidae</taxon>
        <taxon>Pseudoditrichales</taxon>
        <taxon>Ditrichaceae</taxon>
        <taxon>Ceratodon</taxon>
    </lineage>
</organism>
<keyword evidence="2" id="KW-1185">Reference proteome</keyword>
<dbReference type="EMBL" id="CM026426">
    <property type="protein sequence ID" value="KAG0575227.1"/>
    <property type="molecule type" value="Genomic_DNA"/>
</dbReference>
<evidence type="ECO:0000313" key="2">
    <source>
        <dbReference type="Proteomes" id="UP000822688"/>
    </source>
</evidence>
<dbReference type="Proteomes" id="UP000822688">
    <property type="component" value="Chromosome V"/>
</dbReference>